<accession>A0A4S4NCG8</accession>
<feature type="compositionally biased region" description="Basic residues" evidence="1">
    <location>
        <begin position="447"/>
        <end position="458"/>
    </location>
</feature>
<keyword evidence="2" id="KW-1133">Transmembrane helix</keyword>
<name>A0A4S4NCG8_9APHY</name>
<dbReference type="InterPro" id="IPR058650">
    <property type="entry name" value="Msy1/2-like"/>
</dbReference>
<dbReference type="Pfam" id="PF25886">
    <property type="entry name" value="Msy1"/>
    <property type="match status" value="1"/>
</dbReference>
<organism evidence="4 5">
    <name type="scientific">Antrodiella citrinella</name>
    <dbReference type="NCBI Taxonomy" id="2447956"/>
    <lineage>
        <taxon>Eukaryota</taxon>
        <taxon>Fungi</taxon>
        <taxon>Dikarya</taxon>
        <taxon>Basidiomycota</taxon>
        <taxon>Agaricomycotina</taxon>
        <taxon>Agaricomycetes</taxon>
        <taxon>Polyporales</taxon>
        <taxon>Steccherinaceae</taxon>
        <taxon>Antrodiella</taxon>
    </lineage>
</organism>
<feature type="non-terminal residue" evidence="4">
    <location>
        <position position="536"/>
    </location>
</feature>
<protein>
    <recommendedName>
        <fullName evidence="3">Mechanosensitive ion channel protein Msy1/2-like transmembrane domain-containing protein</fullName>
    </recommendedName>
</protein>
<dbReference type="EMBL" id="SGPM01000004">
    <property type="protein sequence ID" value="THH33700.1"/>
    <property type="molecule type" value="Genomic_DNA"/>
</dbReference>
<feature type="transmembrane region" description="Helical" evidence="2">
    <location>
        <begin position="230"/>
        <end position="256"/>
    </location>
</feature>
<comment type="caution">
    <text evidence="4">The sequence shown here is derived from an EMBL/GenBank/DDBJ whole genome shotgun (WGS) entry which is preliminary data.</text>
</comment>
<sequence length="536" mass="60421">MAPQHPPDHILPRPRNIELFSTRHVEPSPPYQRVVPPSTVLLDNYDDHDRDEDEDEDEQTPAYRSRSNVNLHEPDMGEKTRLHAEEVYEKKPSVHYPEDMAVPPSSGTKQSSFSPFESSPGSRTPSLAGTDDEDDDEDYDWSGEDDIVDEEAKFEHAMGVKKKTTDWGAKRILSLLFSSLIGSTILSGIIITPALLVHFFWFKPHPTDHRRYVKDTVEAWLFWAASNVSVSWFLGLIVDIVPTLCRYSIVVAWGHVSESMKNNMEMYNSVKDAIKPVLYAAGAWVSWVIIFEQIFDLYDSGHQSASRASYTPRLYEAVEFLFFLALVWCFQRMLSHAIAFAFHRTAFRERIEILGEALRAVERLRLYRPKRIRHSYGRTNGSVSAAFSLTPSVSSPFIEKENYGFSVVSRGGTPTNSRPGTPDRLQEVMSGNEGDLEDADATLVEKKGKKKAKGKGKSLRFTAPSEADHMTSPTTTDSPHSYPPSTANDSPMRKTNDEHEQDNVIHHAAKVLKTAVLHDARNIKGDTDENLGGLIW</sequence>
<evidence type="ECO:0000313" key="4">
    <source>
        <dbReference type="EMBL" id="THH33700.1"/>
    </source>
</evidence>
<proteinExistence type="predicted"/>
<dbReference type="AlphaFoldDB" id="A0A4S4NCG8"/>
<keyword evidence="2" id="KW-0472">Membrane</keyword>
<keyword evidence="2" id="KW-0812">Transmembrane</keyword>
<feature type="region of interest" description="Disordered" evidence="1">
    <location>
        <begin position="22"/>
        <end position="143"/>
    </location>
</feature>
<reference evidence="4 5" key="1">
    <citation type="submission" date="2019-02" db="EMBL/GenBank/DDBJ databases">
        <title>Genome sequencing of the rare red list fungi Antrodiella citrinella (Flaviporus citrinellus).</title>
        <authorList>
            <person name="Buettner E."/>
            <person name="Kellner H."/>
        </authorList>
    </citation>
    <scope>NUCLEOTIDE SEQUENCE [LARGE SCALE GENOMIC DNA]</scope>
    <source>
        <strain evidence="4 5">DSM 108506</strain>
    </source>
</reference>
<keyword evidence="5" id="KW-1185">Reference proteome</keyword>
<gene>
    <name evidence="4" type="ORF">EUX98_g488</name>
</gene>
<evidence type="ECO:0000313" key="5">
    <source>
        <dbReference type="Proteomes" id="UP000308730"/>
    </source>
</evidence>
<feature type="domain" description="Mechanosensitive ion channel protein Msy1/2-like transmembrane" evidence="3">
    <location>
        <begin position="173"/>
        <end position="342"/>
    </location>
</feature>
<evidence type="ECO:0000259" key="3">
    <source>
        <dbReference type="Pfam" id="PF25886"/>
    </source>
</evidence>
<feature type="compositionally biased region" description="Acidic residues" evidence="1">
    <location>
        <begin position="130"/>
        <end position="143"/>
    </location>
</feature>
<feature type="compositionally biased region" description="Low complexity" evidence="1">
    <location>
        <begin position="111"/>
        <end position="122"/>
    </location>
</feature>
<feature type="transmembrane region" description="Helical" evidence="2">
    <location>
        <begin position="172"/>
        <end position="201"/>
    </location>
</feature>
<feature type="compositionally biased region" description="Polar residues" evidence="1">
    <location>
        <begin position="471"/>
        <end position="489"/>
    </location>
</feature>
<dbReference type="Proteomes" id="UP000308730">
    <property type="component" value="Unassembled WGS sequence"/>
</dbReference>
<feature type="transmembrane region" description="Helical" evidence="2">
    <location>
        <begin position="277"/>
        <end position="295"/>
    </location>
</feature>
<feature type="compositionally biased region" description="Basic and acidic residues" evidence="1">
    <location>
        <begin position="72"/>
        <end position="98"/>
    </location>
</feature>
<dbReference type="OrthoDB" id="544685at2759"/>
<feature type="compositionally biased region" description="Acidic residues" evidence="1">
    <location>
        <begin position="44"/>
        <end position="59"/>
    </location>
</feature>
<feature type="compositionally biased region" description="Basic and acidic residues" evidence="1">
    <location>
        <begin position="491"/>
        <end position="500"/>
    </location>
</feature>
<evidence type="ECO:0000256" key="2">
    <source>
        <dbReference type="SAM" id="Phobius"/>
    </source>
</evidence>
<feature type="region of interest" description="Disordered" evidence="1">
    <location>
        <begin position="408"/>
        <end position="500"/>
    </location>
</feature>
<feature type="transmembrane region" description="Helical" evidence="2">
    <location>
        <begin position="320"/>
        <end position="342"/>
    </location>
</feature>
<evidence type="ECO:0000256" key="1">
    <source>
        <dbReference type="SAM" id="MobiDB-lite"/>
    </source>
</evidence>